<dbReference type="CDD" id="cd00865">
    <property type="entry name" value="PEBP_bact_arch"/>
    <property type="match status" value="1"/>
</dbReference>
<dbReference type="HOGENOM" id="CLU_083918_3_2_6"/>
<dbReference type="OrthoDB" id="9797506at2"/>
<evidence type="ECO:0008006" key="3">
    <source>
        <dbReference type="Google" id="ProtNLM"/>
    </source>
</evidence>
<dbReference type="InParanoid" id="G9EJI2"/>
<dbReference type="Proteomes" id="UP000002770">
    <property type="component" value="Unassembled WGS sequence"/>
</dbReference>
<dbReference type="eggNOG" id="COG1881">
    <property type="taxonomic scope" value="Bacteria"/>
</dbReference>
<evidence type="ECO:0000313" key="2">
    <source>
        <dbReference type="Proteomes" id="UP000002770"/>
    </source>
</evidence>
<name>G9EJI2_9GAMM</name>
<proteinExistence type="predicted"/>
<reference evidence="1 2" key="1">
    <citation type="journal article" date="2011" name="BMC Genomics">
        <title>Insight into cross-talk between intra-amoebal pathogens.</title>
        <authorList>
            <person name="Gimenez G."/>
            <person name="Bertelli C."/>
            <person name="Moliner C."/>
            <person name="Robert C."/>
            <person name="Raoult D."/>
            <person name="Fournier P.E."/>
            <person name="Greub G."/>
        </authorList>
    </citation>
    <scope>NUCLEOTIDE SEQUENCE [LARGE SCALE GENOMIC DNA]</scope>
    <source>
        <strain evidence="1 2">LLAP12</strain>
    </source>
</reference>
<dbReference type="PANTHER" id="PTHR30289:SF1">
    <property type="entry name" value="PEBP (PHOSPHATIDYLETHANOLAMINE-BINDING PROTEIN) FAMILY PROTEIN"/>
    <property type="match status" value="1"/>
</dbReference>
<dbReference type="InterPro" id="IPR008914">
    <property type="entry name" value="PEBP"/>
</dbReference>
<organism evidence="1 2">
    <name type="scientific">Legionella drancourtii LLAP12</name>
    <dbReference type="NCBI Taxonomy" id="658187"/>
    <lineage>
        <taxon>Bacteria</taxon>
        <taxon>Pseudomonadati</taxon>
        <taxon>Pseudomonadota</taxon>
        <taxon>Gammaproteobacteria</taxon>
        <taxon>Legionellales</taxon>
        <taxon>Legionellaceae</taxon>
        <taxon>Legionella</taxon>
    </lineage>
</organism>
<dbReference type="Pfam" id="PF01161">
    <property type="entry name" value="PBP"/>
    <property type="match status" value="1"/>
</dbReference>
<dbReference type="Gene3D" id="3.90.280.10">
    <property type="entry name" value="PEBP-like"/>
    <property type="match status" value="1"/>
</dbReference>
<dbReference type="InterPro" id="IPR036610">
    <property type="entry name" value="PEBP-like_sf"/>
</dbReference>
<dbReference type="AlphaFoldDB" id="G9EJI2"/>
<dbReference type="PANTHER" id="PTHR30289">
    <property type="entry name" value="UNCHARACTERIZED PROTEIN YBCL-RELATED"/>
    <property type="match status" value="1"/>
</dbReference>
<dbReference type="SUPFAM" id="SSF49777">
    <property type="entry name" value="PEBP-like"/>
    <property type="match status" value="1"/>
</dbReference>
<dbReference type="FunCoup" id="G9EJI2">
    <property type="interactions" value="119"/>
</dbReference>
<dbReference type="RefSeq" id="WP_006869329.1">
    <property type="nucleotide sequence ID" value="NZ_JH413797.1"/>
</dbReference>
<protein>
    <recommendedName>
        <fullName evidence="3">Phosphatidylethanolamine-binding protein</fullName>
    </recommendedName>
</protein>
<dbReference type="STRING" id="658187.LDG_5345"/>
<gene>
    <name evidence="1" type="ORF">LDG_5345</name>
</gene>
<dbReference type="EMBL" id="JH413797">
    <property type="protein sequence ID" value="EHL32570.1"/>
    <property type="molecule type" value="Genomic_DNA"/>
</dbReference>
<accession>G9EJI2</accession>
<evidence type="ECO:0000313" key="1">
    <source>
        <dbReference type="EMBL" id="EHL32570.1"/>
    </source>
</evidence>
<sequence>MKKISLIIFLLLYIFNYKIFAAAEKLTLESSAFKLNTMIPAEYTCNGEDHSPPLEWHNAPAKTQSFALVMQDPDAPNGVWTHWIVFNIPVKVTQLDAGSPIPEGAASGNNSWGSLGYRGPCPPLGAHRYVFKLYAMDNVLTLGEGATSDSILQAMTGHVLGSAELVGLYQK</sequence>
<dbReference type="NCBIfam" id="TIGR00481">
    <property type="entry name" value="YbhB/YbcL family Raf kinase inhibitor-like protein"/>
    <property type="match status" value="1"/>
</dbReference>
<keyword evidence="2" id="KW-1185">Reference proteome</keyword>
<dbReference type="InterPro" id="IPR005247">
    <property type="entry name" value="YbhB_YbcL/LppC-like"/>
</dbReference>